<dbReference type="Pfam" id="PF00498">
    <property type="entry name" value="FHA"/>
    <property type="match status" value="1"/>
</dbReference>
<dbReference type="CDD" id="cd00130">
    <property type="entry name" value="PAS"/>
    <property type="match status" value="1"/>
</dbReference>
<dbReference type="PROSITE" id="PS50006">
    <property type="entry name" value="FHA_DOMAIN"/>
    <property type="match status" value="1"/>
</dbReference>
<dbReference type="Pfam" id="PF00512">
    <property type="entry name" value="HisKA"/>
    <property type="match status" value="1"/>
</dbReference>
<dbReference type="InterPro" id="IPR029016">
    <property type="entry name" value="GAF-like_dom_sf"/>
</dbReference>
<dbReference type="InterPro" id="IPR035965">
    <property type="entry name" value="PAS-like_dom_sf"/>
</dbReference>
<dbReference type="Gene3D" id="3.30.450.40">
    <property type="match status" value="2"/>
</dbReference>
<dbReference type="PROSITE" id="PS50109">
    <property type="entry name" value="HIS_KIN"/>
    <property type="match status" value="1"/>
</dbReference>
<dbReference type="SMART" id="SM00091">
    <property type="entry name" value="PAS"/>
    <property type="match status" value="1"/>
</dbReference>
<dbReference type="CDD" id="cd17546">
    <property type="entry name" value="REC_hyHK_CKI1_RcsC-like"/>
    <property type="match status" value="2"/>
</dbReference>
<protein>
    <recommendedName>
        <fullName evidence="15">Sensory/regulatory protein RpfC</fullName>
        <ecNumber evidence="3">2.7.13.3</ecNumber>
    </recommendedName>
</protein>
<dbReference type="SUPFAM" id="SSF49879">
    <property type="entry name" value="SMAD/FHA domain"/>
    <property type="match status" value="1"/>
</dbReference>
<dbReference type="Gene3D" id="1.20.120.160">
    <property type="entry name" value="HPT domain"/>
    <property type="match status" value="1"/>
</dbReference>
<dbReference type="Pfam" id="PF00072">
    <property type="entry name" value="Response_reg"/>
    <property type="match status" value="3"/>
</dbReference>
<evidence type="ECO:0000259" key="19">
    <source>
        <dbReference type="PROSITE" id="PS50109"/>
    </source>
</evidence>
<keyword evidence="11" id="KW-1133">Transmembrane helix</keyword>
<dbReference type="InterPro" id="IPR005467">
    <property type="entry name" value="His_kinase_dom"/>
</dbReference>
<reference evidence="23" key="1">
    <citation type="journal article" date="2021" name="Microb. Physiol.">
        <title>Proteogenomic Insights into the Physiology of Marine, Sulfate-Reducing, Filamentous Desulfonema limicola and Desulfonema magnum.</title>
        <authorList>
            <person name="Schnaars V."/>
            <person name="Wohlbrand L."/>
            <person name="Scheve S."/>
            <person name="Hinrichs C."/>
            <person name="Reinhardt R."/>
            <person name="Rabus R."/>
        </authorList>
    </citation>
    <scope>NUCLEOTIDE SEQUENCE</scope>
    <source>
        <strain evidence="23">4be13</strain>
    </source>
</reference>
<name>A0A975GLY7_9BACT</name>
<feature type="domain" description="Histidine kinase" evidence="19">
    <location>
        <begin position="639"/>
        <end position="887"/>
    </location>
</feature>
<dbReference type="KEGG" id="dmm:dnm_021030"/>
<dbReference type="InterPro" id="IPR036097">
    <property type="entry name" value="HisK_dim/P_sf"/>
</dbReference>
<keyword evidence="13" id="KW-0472">Membrane</keyword>
<evidence type="ECO:0000259" key="22">
    <source>
        <dbReference type="PROSITE" id="PS50113"/>
    </source>
</evidence>
<evidence type="ECO:0000256" key="8">
    <source>
        <dbReference type="ARBA" id="ARBA00022741"/>
    </source>
</evidence>
<dbReference type="Pfam" id="PF02518">
    <property type="entry name" value="HATPase_c"/>
    <property type="match status" value="1"/>
</dbReference>
<evidence type="ECO:0000256" key="11">
    <source>
        <dbReference type="ARBA" id="ARBA00022989"/>
    </source>
</evidence>
<evidence type="ECO:0000256" key="13">
    <source>
        <dbReference type="ARBA" id="ARBA00023136"/>
    </source>
</evidence>
<keyword evidence="24" id="KW-1185">Reference proteome</keyword>
<dbReference type="EMBL" id="CP061800">
    <property type="protein sequence ID" value="QTA86085.1"/>
    <property type="molecule type" value="Genomic_DNA"/>
</dbReference>
<dbReference type="NCBIfam" id="TIGR00229">
    <property type="entry name" value="sensory_box"/>
    <property type="match status" value="1"/>
</dbReference>
<dbReference type="InterPro" id="IPR036641">
    <property type="entry name" value="HPT_dom_sf"/>
</dbReference>
<dbReference type="EC" id="2.7.13.3" evidence="3"/>
<dbReference type="PROSITE" id="PS50113">
    <property type="entry name" value="PAC"/>
    <property type="match status" value="1"/>
</dbReference>
<evidence type="ECO:0000256" key="9">
    <source>
        <dbReference type="ARBA" id="ARBA00022777"/>
    </source>
</evidence>
<dbReference type="Pfam" id="PF13426">
    <property type="entry name" value="PAS_9"/>
    <property type="match status" value="1"/>
</dbReference>
<feature type="domain" description="Response regulatory" evidence="20">
    <location>
        <begin position="1070"/>
        <end position="1238"/>
    </location>
</feature>
<evidence type="ECO:0000256" key="12">
    <source>
        <dbReference type="ARBA" id="ARBA00023012"/>
    </source>
</evidence>
<dbReference type="InterPro" id="IPR011006">
    <property type="entry name" value="CheY-like_superfamily"/>
</dbReference>
<dbReference type="InterPro" id="IPR036890">
    <property type="entry name" value="HATPase_C_sf"/>
</dbReference>
<evidence type="ECO:0000256" key="2">
    <source>
        <dbReference type="ARBA" id="ARBA00004651"/>
    </source>
</evidence>
<evidence type="ECO:0000259" key="21">
    <source>
        <dbReference type="PROSITE" id="PS50112"/>
    </source>
</evidence>
<dbReference type="Pfam" id="PF13185">
    <property type="entry name" value="GAF_2"/>
    <property type="match status" value="2"/>
</dbReference>
<dbReference type="SUPFAM" id="SSF47384">
    <property type="entry name" value="Homodimeric domain of signal transducing histidine kinase"/>
    <property type="match status" value="1"/>
</dbReference>
<dbReference type="SMART" id="SM00388">
    <property type="entry name" value="HisKA"/>
    <property type="match status" value="1"/>
</dbReference>
<feature type="region of interest" description="Disordered" evidence="17">
    <location>
        <begin position="1167"/>
        <end position="1186"/>
    </location>
</feature>
<organism evidence="23 24">
    <name type="scientific">Desulfonema magnum</name>
    <dbReference type="NCBI Taxonomy" id="45655"/>
    <lineage>
        <taxon>Bacteria</taxon>
        <taxon>Pseudomonadati</taxon>
        <taxon>Thermodesulfobacteriota</taxon>
        <taxon>Desulfobacteria</taxon>
        <taxon>Desulfobacterales</taxon>
        <taxon>Desulfococcaceae</taxon>
        <taxon>Desulfonema</taxon>
    </lineage>
</organism>
<evidence type="ECO:0000256" key="14">
    <source>
        <dbReference type="ARBA" id="ARBA00064003"/>
    </source>
</evidence>
<evidence type="ECO:0000256" key="4">
    <source>
        <dbReference type="ARBA" id="ARBA00022475"/>
    </source>
</evidence>
<dbReference type="Gene3D" id="2.60.200.20">
    <property type="match status" value="1"/>
</dbReference>
<gene>
    <name evidence="23" type="ORF">dnm_021030</name>
</gene>
<dbReference type="GO" id="GO:0000155">
    <property type="term" value="F:phosphorelay sensor kinase activity"/>
    <property type="evidence" value="ECO:0007669"/>
    <property type="project" value="InterPro"/>
</dbReference>
<dbReference type="SUPFAM" id="SSF52172">
    <property type="entry name" value="CheY-like"/>
    <property type="match status" value="2"/>
</dbReference>
<evidence type="ECO:0000256" key="6">
    <source>
        <dbReference type="ARBA" id="ARBA00022679"/>
    </source>
</evidence>
<evidence type="ECO:0000256" key="3">
    <source>
        <dbReference type="ARBA" id="ARBA00012438"/>
    </source>
</evidence>
<dbReference type="FunFam" id="3.40.50.2300:FF:000146">
    <property type="entry name" value="Putative two-component response regulator SSK1p"/>
    <property type="match status" value="1"/>
</dbReference>
<keyword evidence="10" id="KW-0067">ATP-binding</keyword>
<dbReference type="GO" id="GO:0005886">
    <property type="term" value="C:plasma membrane"/>
    <property type="evidence" value="ECO:0007669"/>
    <property type="project" value="UniProtKB-SubCell"/>
</dbReference>
<dbReference type="Gene3D" id="3.40.50.2300">
    <property type="match status" value="2"/>
</dbReference>
<dbReference type="InterPro" id="IPR000253">
    <property type="entry name" value="FHA_dom"/>
</dbReference>
<feature type="modified residue" description="4-aspartylphosphate" evidence="16">
    <location>
        <position position="1119"/>
    </location>
</feature>
<dbReference type="SMART" id="SM00387">
    <property type="entry name" value="HATPase_c"/>
    <property type="match status" value="1"/>
</dbReference>
<proteinExistence type="predicted"/>
<dbReference type="SMART" id="SM00065">
    <property type="entry name" value="GAF"/>
    <property type="match status" value="2"/>
</dbReference>
<evidence type="ECO:0000256" key="10">
    <source>
        <dbReference type="ARBA" id="ARBA00022840"/>
    </source>
</evidence>
<feature type="domain" description="Response regulatory" evidence="20">
    <location>
        <begin position="922"/>
        <end position="1046"/>
    </location>
</feature>
<feature type="domain" description="FHA" evidence="18">
    <location>
        <begin position="23"/>
        <end position="72"/>
    </location>
</feature>
<dbReference type="InterPro" id="IPR003018">
    <property type="entry name" value="GAF"/>
</dbReference>
<keyword evidence="12" id="KW-0902">Two-component regulatory system</keyword>
<dbReference type="SUPFAM" id="SSF55785">
    <property type="entry name" value="PYP-like sensor domain (PAS domain)"/>
    <property type="match status" value="1"/>
</dbReference>
<dbReference type="PANTHER" id="PTHR45339">
    <property type="entry name" value="HYBRID SIGNAL TRANSDUCTION HISTIDINE KINASE J"/>
    <property type="match status" value="1"/>
</dbReference>
<dbReference type="SMART" id="SM00448">
    <property type="entry name" value="REC"/>
    <property type="match status" value="2"/>
</dbReference>
<evidence type="ECO:0000256" key="5">
    <source>
        <dbReference type="ARBA" id="ARBA00022553"/>
    </source>
</evidence>
<evidence type="ECO:0000259" key="20">
    <source>
        <dbReference type="PROSITE" id="PS50110"/>
    </source>
</evidence>
<dbReference type="InterPro" id="IPR004358">
    <property type="entry name" value="Sig_transdc_His_kin-like_C"/>
</dbReference>
<dbReference type="InterPro" id="IPR008984">
    <property type="entry name" value="SMAD_FHA_dom_sf"/>
</dbReference>
<dbReference type="InterPro" id="IPR003661">
    <property type="entry name" value="HisK_dim/P_dom"/>
</dbReference>
<keyword evidence="4" id="KW-1003">Cell membrane</keyword>
<accession>A0A975GLY7</accession>
<dbReference type="SMART" id="SM00240">
    <property type="entry name" value="FHA"/>
    <property type="match status" value="1"/>
</dbReference>
<dbReference type="SUPFAM" id="SSF55874">
    <property type="entry name" value="ATPase domain of HSP90 chaperone/DNA topoisomerase II/histidine kinase"/>
    <property type="match status" value="1"/>
</dbReference>
<dbReference type="FunFam" id="3.30.565.10:FF:000010">
    <property type="entry name" value="Sensor histidine kinase RcsC"/>
    <property type="match status" value="1"/>
</dbReference>
<comment type="catalytic activity">
    <reaction evidence="1">
        <text>ATP + protein L-histidine = ADP + protein N-phospho-L-histidine.</text>
        <dbReference type="EC" id="2.7.13.3"/>
    </reaction>
</comment>
<sequence length="1469" mass="166392">MNRLIQIESDKIVRQISLKKNEYSLGRGAENNIVFCANKVSRLHAMLIKEGDSYHIIDKDSANHVFVNGEQVKKRKLMSGDEINLSTEVTLLYLNENDADKRIAEFLNHIWNALSKKDFLRLKAVTNRIISLDSLENILNIVLREVVKLVKAERGFIALTSEEGEVLTDTSVVYNIPLAREGIRSSMFSHSTVRRAIQNRENVFILSPGDDEKTLSHSIISLELQSVMCSPLLFGDRLVGILYVDSGYQLPDFNETDQLFFTILADHAAIAIENAKRYNQAQKSVRHLSEEFHASEERYQHILEAAPDSIIIVRTQDGHLVQVNEAFCKIFGYSGEEALCKTLLELKFFVNQEDMEHIVGKVREKQEIKYFEVRARRKDSTVLNVLISARYIRLADEDCMVMIATDITVRKKAEESLRLDESRLEALLELSRMTDASLEAIRDFAIEKAVQLTKSEIGYIAFINKDETVFIISSCSKKVREQCPESKKTMVYPVEKAGLWAEGIRQRRPVIINDYAAPDPLKKGYPENHIPIIRYMSVPLFEGERIALLALVGNKADEYDESDVRQITLMMEGMWRMIHHKEAEESLHRLNEDLERRVVRRTAQLEIANRHLGEAVKQAHELAREAEAANIAKSEFLANMSHEIRTPMNAIIATCDLAISVDPHRKQREYLNIIRTSARSLLGLINDILDFSKIEAGKLDIENVPFSLRELVREVCDIFFEKISEKNTELIVDIASHVPRLIISDPFRIRQVLTNLVANAFKFTDNGEICIRCSVASHPFSGNTGQLSITDYSDKCSDLADNSEVTTDNGALFFCVRDTGIGIEPEAQEKLFDAFIQADGSVTRKYGGTGLGLAICKKIVNMMGGDIWVESKPGVGSSFYFTVKFEPVPSEITSSGSWNGYLKQGEAETRGQDDTEKLKNLNVLVVEDNVTVLSVIGQFLESFGCRTVTARSAEAALVIYEERNKEYKKGNFFDLILMDFKLSGMDGITASQIIKNDNRVKAPPIIIISGYIREKDIRRVKEVGIESYLIKPIHESLLFNTILEIFGYKSIASPKNNADIVCSEAFSDVRVLLVEDHPINRRVATEIMEKAGISVDTATDGLEAIKAIQRKNYDAVFMDVQMPNMDGIEATKAIRELETGNWKLETGNWKLETGNWKLETRNSELETRNSALGTRHSEPETRSQFPVSSFQFQKTPIIAMTAHAMSGDREKCLEAGMNDYIAKPIDHKKLFAVLKRNISRIQDNDKSDPPVPSSPRRMSGVPGLDIEEGIRRVGGSWKVYVDILKDFCKIEKKFVFEFQYLIKKKAFRMAQIKAHALKGAAGNLSATDLETAAKALEQVCESENEDIILNRLIFVEYAFIQIMESLLILTANENYTAELSENNNNIYESSNFTEIFEKLDKGLQNFDPVESEHQLLDLFSALNEAYFISEDIKAEMENLEQMINDYNFDGAREILKKLTEHIENTVRKI</sequence>
<dbReference type="FunFam" id="1.10.287.130:FF:000002">
    <property type="entry name" value="Two-component osmosensing histidine kinase"/>
    <property type="match status" value="1"/>
</dbReference>
<keyword evidence="8" id="KW-0547">Nucleotide-binding</keyword>
<dbReference type="InterPro" id="IPR000700">
    <property type="entry name" value="PAS-assoc_C"/>
</dbReference>
<dbReference type="SUPFAM" id="SSF55781">
    <property type="entry name" value="GAF domain-like"/>
    <property type="match status" value="2"/>
</dbReference>
<dbReference type="CDD" id="cd00082">
    <property type="entry name" value="HisKA"/>
    <property type="match status" value="1"/>
</dbReference>
<dbReference type="PANTHER" id="PTHR45339:SF1">
    <property type="entry name" value="HYBRID SIGNAL TRANSDUCTION HISTIDINE KINASE J"/>
    <property type="match status" value="1"/>
</dbReference>
<evidence type="ECO:0000256" key="1">
    <source>
        <dbReference type="ARBA" id="ARBA00000085"/>
    </source>
</evidence>
<dbReference type="PRINTS" id="PR00344">
    <property type="entry name" value="BCTRLSENSOR"/>
</dbReference>
<keyword evidence="9 23" id="KW-0418">Kinase</keyword>
<evidence type="ECO:0000313" key="23">
    <source>
        <dbReference type="EMBL" id="QTA86085.1"/>
    </source>
</evidence>
<evidence type="ECO:0000256" key="7">
    <source>
        <dbReference type="ARBA" id="ARBA00022692"/>
    </source>
</evidence>
<evidence type="ECO:0000256" key="17">
    <source>
        <dbReference type="SAM" id="MobiDB-lite"/>
    </source>
</evidence>
<dbReference type="Gene3D" id="1.10.287.130">
    <property type="match status" value="1"/>
</dbReference>
<dbReference type="Gene3D" id="3.30.565.10">
    <property type="entry name" value="Histidine kinase-like ATPase, C-terminal domain"/>
    <property type="match status" value="1"/>
</dbReference>
<dbReference type="PROSITE" id="PS50112">
    <property type="entry name" value="PAS"/>
    <property type="match status" value="1"/>
</dbReference>
<feature type="domain" description="PAC" evidence="22">
    <location>
        <begin position="369"/>
        <end position="419"/>
    </location>
</feature>
<dbReference type="CDD" id="cd00060">
    <property type="entry name" value="FHA"/>
    <property type="match status" value="1"/>
</dbReference>
<keyword evidence="6" id="KW-0808">Transferase</keyword>
<keyword evidence="5 16" id="KW-0597">Phosphoprotein</keyword>
<comment type="subunit">
    <text evidence="14">At low DSF concentrations, interacts with RpfF.</text>
</comment>
<dbReference type="Gene3D" id="3.30.450.20">
    <property type="entry name" value="PAS domain"/>
    <property type="match status" value="1"/>
</dbReference>
<keyword evidence="7" id="KW-0812">Transmembrane</keyword>
<dbReference type="InterPro" id="IPR000014">
    <property type="entry name" value="PAS"/>
</dbReference>
<dbReference type="RefSeq" id="WP_207681869.1">
    <property type="nucleotide sequence ID" value="NZ_CP061800.1"/>
</dbReference>
<dbReference type="PROSITE" id="PS50110">
    <property type="entry name" value="RESPONSE_REGULATORY"/>
    <property type="match status" value="2"/>
</dbReference>
<feature type="modified residue" description="4-aspartylphosphate" evidence="16">
    <location>
        <position position="979"/>
    </location>
</feature>
<dbReference type="CDD" id="cd16922">
    <property type="entry name" value="HATPase_EvgS-ArcB-TorS-like"/>
    <property type="match status" value="1"/>
</dbReference>
<evidence type="ECO:0000259" key="18">
    <source>
        <dbReference type="PROSITE" id="PS50006"/>
    </source>
</evidence>
<evidence type="ECO:0000256" key="16">
    <source>
        <dbReference type="PROSITE-ProRule" id="PRU00169"/>
    </source>
</evidence>
<dbReference type="GO" id="GO:0005524">
    <property type="term" value="F:ATP binding"/>
    <property type="evidence" value="ECO:0007669"/>
    <property type="project" value="UniProtKB-KW"/>
</dbReference>
<feature type="domain" description="PAS" evidence="21">
    <location>
        <begin position="295"/>
        <end position="369"/>
    </location>
</feature>
<evidence type="ECO:0000256" key="15">
    <source>
        <dbReference type="ARBA" id="ARBA00068150"/>
    </source>
</evidence>
<dbReference type="SUPFAM" id="SSF47226">
    <property type="entry name" value="Histidine-containing phosphotransfer domain, HPT domain"/>
    <property type="match status" value="1"/>
</dbReference>
<dbReference type="InterPro" id="IPR001789">
    <property type="entry name" value="Sig_transdc_resp-reg_receiver"/>
</dbReference>
<comment type="subcellular location">
    <subcellularLocation>
        <location evidence="2">Cell membrane</location>
        <topology evidence="2">Multi-pass membrane protein</topology>
    </subcellularLocation>
</comment>
<dbReference type="InterPro" id="IPR003594">
    <property type="entry name" value="HATPase_dom"/>
</dbReference>
<evidence type="ECO:0000313" key="24">
    <source>
        <dbReference type="Proteomes" id="UP000663722"/>
    </source>
</evidence>
<dbReference type="Proteomes" id="UP000663722">
    <property type="component" value="Chromosome"/>
</dbReference>